<accession>A0A4P6LYT3</accession>
<reference evidence="3 4" key="1">
    <citation type="submission" date="2019-01" db="EMBL/GenBank/DDBJ databases">
        <title>PMF-metabolizing Aryl O-demethylase.</title>
        <authorList>
            <person name="Kim M."/>
        </authorList>
    </citation>
    <scope>NUCLEOTIDE SEQUENCE [LARGE SCALE GENOMIC DNA]</scope>
    <source>
        <strain evidence="3 4">PMF1</strain>
    </source>
</reference>
<dbReference type="SUPFAM" id="SSF53743">
    <property type="entry name" value="FucI/AraA N-terminal and middle domains"/>
    <property type="match status" value="1"/>
</dbReference>
<gene>
    <name evidence="3" type="ORF">PMF13cell1_02935</name>
</gene>
<dbReference type="InterPro" id="IPR009015">
    <property type="entry name" value="Fucose_isomerase_N/cen_sf"/>
</dbReference>
<keyword evidence="1" id="KW-0413">Isomerase</keyword>
<dbReference type="KEGG" id="bpro:PMF13cell1_02935"/>
<dbReference type="GO" id="GO:0016861">
    <property type="term" value="F:intramolecular oxidoreductase activity, interconverting aldoses and ketoses"/>
    <property type="evidence" value="ECO:0007669"/>
    <property type="project" value="InterPro"/>
</dbReference>
<dbReference type="GO" id="GO:0005737">
    <property type="term" value="C:cytoplasm"/>
    <property type="evidence" value="ECO:0007669"/>
    <property type="project" value="InterPro"/>
</dbReference>
<dbReference type="RefSeq" id="WP_130181199.1">
    <property type="nucleotide sequence ID" value="NZ_CP035945.1"/>
</dbReference>
<evidence type="ECO:0000256" key="2">
    <source>
        <dbReference type="ARBA" id="ARBA00023277"/>
    </source>
</evidence>
<keyword evidence="2" id="KW-0119">Carbohydrate metabolism</keyword>
<organism evidence="3 4">
    <name type="scientific">Blautia producta</name>
    <dbReference type="NCBI Taxonomy" id="33035"/>
    <lineage>
        <taxon>Bacteria</taxon>
        <taxon>Bacillati</taxon>
        <taxon>Bacillota</taxon>
        <taxon>Clostridia</taxon>
        <taxon>Lachnospirales</taxon>
        <taxon>Lachnospiraceae</taxon>
        <taxon>Blautia</taxon>
    </lineage>
</organism>
<evidence type="ECO:0000313" key="3">
    <source>
        <dbReference type="EMBL" id="QBE97379.1"/>
    </source>
</evidence>
<dbReference type="PANTHER" id="PTHR36120">
    <property type="entry name" value="FUCOSE ISOMERASE"/>
    <property type="match status" value="1"/>
</dbReference>
<name>A0A4P6LYT3_9FIRM</name>
<dbReference type="PANTHER" id="PTHR36120:SF1">
    <property type="entry name" value="L-FUCOSE ISOMERASE C-TERMINAL DOMAIN-CONTAINING PROTEIN"/>
    <property type="match status" value="1"/>
</dbReference>
<evidence type="ECO:0000313" key="4">
    <source>
        <dbReference type="Proteomes" id="UP000289794"/>
    </source>
</evidence>
<evidence type="ECO:0008006" key="5">
    <source>
        <dbReference type="Google" id="ProtNLM"/>
    </source>
</evidence>
<dbReference type="EMBL" id="CP035945">
    <property type="protein sequence ID" value="QBE97379.1"/>
    <property type="molecule type" value="Genomic_DNA"/>
</dbReference>
<dbReference type="AlphaFoldDB" id="A0A4P6LYT3"/>
<evidence type="ECO:0000256" key="1">
    <source>
        <dbReference type="ARBA" id="ARBA00023235"/>
    </source>
</evidence>
<dbReference type="GO" id="GO:0005996">
    <property type="term" value="P:monosaccharide metabolic process"/>
    <property type="evidence" value="ECO:0007669"/>
    <property type="project" value="InterPro"/>
</dbReference>
<proteinExistence type="predicted"/>
<sequence length="446" mass="48783">MNQPKVGVVGVTCRFESGGQRAEELINGVKNALSNQGLEVVCADKVAWDAADAVDICRQFKKEDLDALVIVEVTWIMDSMQYIFMNELQIPTIFWAVPYTETFSIGCIQHFGSILRGQGIEYEYVYGLPEDEALAGRVKAAAQASQIIRAVKGMRLALVGPRQTWRVAGPQDMSTEEWEFSKKFGVTLIHIEMSEITEGAEQISDEEAAKTLNCLSKRTGKVLADKETMLYMAKVYLSTKKVIDRYSLDAMAAECYPMYSGLMNLTSSWLADEGMIVDTEGDIGHTMVMYMLNLAAKGGACALGEVGSMNDVSNILALAHEGSTAHSLAESIDKVQISPSGEKGTFVGVPLKGMECVTVSSITGYGGQYKLLVEKADVEAATHEEWVEGGEKLLVKLHVSGKASQVVNTLMEKGMDHHLLVKEGDYTVVMSLLCKFMGIEKVTFCK</sequence>
<dbReference type="Proteomes" id="UP000289794">
    <property type="component" value="Chromosome"/>
</dbReference>
<protein>
    <recommendedName>
        <fullName evidence="5">Fucose isomerase</fullName>
    </recommendedName>
</protein>